<name>A0A815ZUI3_9BILA</name>
<dbReference type="Proteomes" id="UP000681722">
    <property type="component" value="Unassembled WGS sequence"/>
</dbReference>
<reference evidence="5" key="1">
    <citation type="submission" date="2021-02" db="EMBL/GenBank/DDBJ databases">
        <authorList>
            <person name="Nowell W R."/>
        </authorList>
    </citation>
    <scope>NUCLEOTIDE SEQUENCE</scope>
</reference>
<organism evidence="5 7">
    <name type="scientific">Didymodactylos carnosus</name>
    <dbReference type="NCBI Taxonomy" id="1234261"/>
    <lineage>
        <taxon>Eukaryota</taxon>
        <taxon>Metazoa</taxon>
        <taxon>Spiralia</taxon>
        <taxon>Gnathifera</taxon>
        <taxon>Rotifera</taxon>
        <taxon>Eurotatoria</taxon>
        <taxon>Bdelloidea</taxon>
        <taxon>Philodinida</taxon>
        <taxon>Philodinidae</taxon>
        <taxon>Didymodactylos</taxon>
    </lineage>
</organism>
<accession>A0A815ZUI3</accession>
<proteinExistence type="predicted"/>
<dbReference type="EMBL" id="CAJOBC010098864">
    <property type="protein sequence ID" value="CAF4457099.1"/>
    <property type="molecule type" value="Genomic_DNA"/>
</dbReference>
<sequence length="115" mass="13390">RFVAKQFNLAGRDNLEQAKVDSVVDTIVDLMEKIIPVMLEKDEQKKQKGLETFQQEDLPKQLQNLETLLTNYGQTGLVKIQDFLDKYPKLKRNQDEVQNQPRIAAYLKARPQTLF</sequence>
<dbReference type="InterPro" id="IPR050213">
    <property type="entry name" value="GST_superfamily"/>
</dbReference>
<feature type="non-terminal residue" evidence="5">
    <location>
        <position position="115"/>
    </location>
</feature>
<evidence type="ECO:0000313" key="7">
    <source>
        <dbReference type="Proteomes" id="UP000663829"/>
    </source>
</evidence>
<dbReference type="Pfam" id="PF14497">
    <property type="entry name" value="GST_C_3"/>
    <property type="match status" value="2"/>
</dbReference>
<dbReference type="PANTHER" id="PTHR11571">
    <property type="entry name" value="GLUTATHIONE S-TRANSFERASE"/>
    <property type="match status" value="1"/>
</dbReference>
<feature type="domain" description="Glutathione S-transferase C-terminal" evidence="4">
    <location>
        <begin position="29"/>
        <end position="75"/>
    </location>
</feature>
<evidence type="ECO:0000256" key="1">
    <source>
        <dbReference type="ARBA" id="ARBA00012452"/>
    </source>
</evidence>
<keyword evidence="7" id="KW-1185">Reference proteome</keyword>
<gene>
    <name evidence="5" type="ORF">GPM918_LOCUS41486</name>
    <name evidence="6" type="ORF">SRO942_LOCUS42542</name>
</gene>
<evidence type="ECO:0000313" key="6">
    <source>
        <dbReference type="EMBL" id="CAF4457099.1"/>
    </source>
</evidence>
<dbReference type="EC" id="2.5.1.18" evidence="1"/>
<comment type="caution">
    <text evidence="5">The sequence shown here is derived from an EMBL/GenBank/DDBJ whole genome shotgun (WGS) entry which is preliminary data.</text>
</comment>
<evidence type="ECO:0000256" key="3">
    <source>
        <dbReference type="ARBA" id="ARBA00047960"/>
    </source>
</evidence>
<dbReference type="SUPFAM" id="SSF47616">
    <property type="entry name" value="GST C-terminal domain-like"/>
    <property type="match status" value="1"/>
</dbReference>
<evidence type="ECO:0000259" key="4">
    <source>
        <dbReference type="Pfam" id="PF14497"/>
    </source>
</evidence>
<dbReference type="PANTHER" id="PTHR11571:SF224">
    <property type="entry name" value="HEMATOPOIETIC PROSTAGLANDIN D SYNTHASE"/>
    <property type="match status" value="1"/>
</dbReference>
<feature type="domain" description="Glutathione S-transferase C-terminal" evidence="4">
    <location>
        <begin position="81"/>
        <end position="110"/>
    </location>
</feature>
<dbReference type="AlphaFoldDB" id="A0A815ZUI3"/>
<dbReference type="InterPro" id="IPR004046">
    <property type="entry name" value="GST_C"/>
</dbReference>
<evidence type="ECO:0000313" key="5">
    <source>
        <dbReference type="EMBL" id="CAF1586991.1"/>
    </source>
</evidence>
<dbReference type="Gene3D" id="1.20.1050.10">
    <property type="match status" value="2"/>
</dbReference>
<dbReference type="OrthoDB" id="5947290at2759"/>
<keyword evidence="2" id="KW-0808">Transferase</keyword>
<evidence type="ECO:0000256" key="2">
    <source>
        <dbReference type="ARBA" id="ARBA00022679"/>
    </source>
</evidence>
<dbReference type="EMBL" id="CAJNOQ010032798">
    <property type="protein sequence ID" value="CAF1586991.1"/>
    <property type="molecule type" value="Genomic_DNA"/>
</dbReference>
<comment type="catalytic activity">
    <reaction evidence="3">
        <text>RX + glutathione = an S-substituted glutathione + a halide anion + H(+)</text>
        <dbReference type="Rhea" id="RHEA:16437"/>
        <dbReference type="ChEBI" id="CHEBI:15378"/>
        <dbReference type="ChEBI" id="CHEBI:16042"/>
        <dbReference type="ChEBI" id="CHEBI:17792"/>
        <dbReference type="ChEBI" id="CHEBI:57925"/>
        <dbReference type="ChEBI" id="CHEBI:90779"/>
        <dbReference type="EC" id="2.5.1.18"/>
    </reaction>
</comment>
<dbReference type="GO" id="GO:0004364">
    <property type="term" value="F:glutathione transferase activity"/>
    <property type="evidence" value="ECO:0007669"/>
    <property type="project" value="UniProtKB-EC"/>
</dbReference>
<dbReference type="Proteomes" id="UP000663829">
    <property type="component" value="Unassembled WGS sequence"/>
</dbReference>
<protein>
    <recommendedName>
        <fullName evidence="1">glutathione transferase</fullName>
        <ecNumber evidence="1">2.5.1.18</ecNumber>
    </recommendedName>
</protein>
<dbReference type="InterPro" id="IPR036282">
    <property type="entry name" value="Glutathione-S-Trfase_C_sf"/>
</dbReference>
<dbReference type="GO" id="GO:0006749">
    <property type="term" value="P:glutathione metabolic process"/>
    <property type="evidence" value="ECO:0007669"/>
    <property type="project" value="TreeGrafter"/>
</dbReference>